<dbReference type="AlphaFoldDB" id="A0A510KEQ2"/>
<proteinExistence type="predicted"/>
<dbReference type="RefSeq" id="WP_146961801.1">
    <property type="nucleotide sequence ID" value="NZ_AP019834.1"/>
</dbReference>
<dbReference type="EMBL" id="AP019834">
    <property type="protein sequence ID" value="BBM48373.1"/>
    <property type="molecule type" value="Genomic_DNA"/>
</dbReference>
<name>A0A510KEQ2_9FUSO</name>
<reference evidence="1 2" key="1">
    <citation type="submission" date="2019-07" db="EMBL/GenBank/DDBJ databases">
        <title>Complete Genome Sequence of Leptotrichia wadei Strain JMUB3933.</title>
        <authorList>
            <person name="Watanabe S."/>
            <person name="Cui L."/>
        </authorList>
    </citation>
    <scope>NUCLEOTIDE SEQUENCE [LARGE SCALE GENOMIC DNA]</scope>
    <source>
        <strain evidence="1 2">JMUB3933</strain>
    </source>
</reference>
<accession>A0A510KEQ2</accession>
<organism evidence="1 2">
    <name type="scientific">Leptotrichia wadei</name>
    <dbReference type="NCBI Taxonomy" id="157687"/>
    <lineage>
        <taxon>Bacteria</taxon>
        <taxon>Fusobacteriati</taxon>
        <taxon>Fusobacteriota</taxon>
        <taxon>Fusobacteriia</taxon>
        <taxon>Fusobacteriales</taxon>
        <taxon>Leptotrichiaceae</taxon>
        <taxon>Leptotrichia</taxon>
    </lineage>
</organism>
<gene>
    <name evidence="1" type="ORF">JMUB3933_1889</name>
</gene>
<evidence type="ECO:0000313" key="1">
    <source>
        <dbReference type="EMBL" id="BBM48373.1"/>
    </source>
</evidence>
<protein>
    <submittedName>
        <fullName evidence="1">Uncharacterized protein</fullName>
    </submittedName>
</protein>
<sequence>MDVKKENMCYYRKAKCTVGTYFKSAGALGGYKYDKGIGNSYLPLSAEWHIGVDHGVGGGRNKLMEKLKELNIEPFEIKTEEEVKELKKIYKRHFKGFKEKK</sequence>
<dbReference type="Proteomes" id="UP000321397">
    <property type="component" value="Chromosome"/>
</dbReference>
<evidence type="ECO:0000313" key="2">
    <source>
        <dbReference type="Proteomes" id="UP000321397"/>
    </source>
</evidence>